<keyword evidence="3" id="KW-1185">Reference proteome</keyword>
<evidence type="ECO:0000313" key="2">
    <source>
        <dbReference type="EMBL" id="KAJ8526796.1"/>
    </source>
</evidence>
<evidence type="ECO:0000313" key="3">
    <source>
        <dbReference type="Proteomes" id="UP001152561"/>
    </source>
</evidence>
<dbReference type="EMBL" id="JAJAGQ010000024">
    <property type="protein sequence ID" value="KAJ8526796.1"/>
    <property type="molecule type" value="Genomic_DNA"/>
</dbReference>
<name>A0A9Q1L4A7_9SOLA</name>
<organism evidence="2 3">
    <name type="scientific">Anisodus acutangulus</name>
    <dbReference type="NCBI Taxonomy" id="402998"/>
    <lineage>
        <taxon>Eukaryota</taxon>
        <taxon>Viridiplantae</taxon>
        <taxon>Streptophyta</taxon>
        <taxon>Embryophyta</taxon>
        <taxon>Tracheophyta</taxon>
        <taxon>Spermatophyta</taxon>
        <taxon>Magnoliopsida</taxon>
        <taxon>eudicotyledons</taxon>
        <taxon>Gunneridae</taxon>
        <taxon>Pentapetalae</taxon>
        <taxon>asterids</taxon>
        <taxon>lamiids</taxon>
        <taxon>Solanales</taxon>
        <taxon>Solanaceae</taxon>
        <taxon>Solanoideae</taxon>
        <taxon>Hyoscyameae</taxon>
        <taxon>Anisodus</taxon>
    </lineage>
</organism>
<sequence length="86" mass="9375">MAMNHLKAGAIVPTPIATVLQESKRQKPPDAVHVAKRPVTKWELGVQVTLCSCISGFLVVVSTLGMMLEKSVRWTDMIVYLRAGGI</sequence>
<keyword evidence="1" id="KW-1133">Transmembrane helix</keyword>
<protein>
    <submittedName>
        <fullName evidence="2">Uncharacterized protein</fullName>
    </submittedName>
</protein>
<reference evidence="3" key="1">
    <citation type="journal article" date="2023" name="Proc. Natl. Acad. Sci. U.S.A.">
        <title>Genomic and structural basis for evolution of tropane alkaloid biosynthesis.</title>
        <authorList>
            <person name="Wanga Y.-J."/>
            <person name="Taina T."/>
            <person name="Yua J.-Y."/>
            <person name="Lia J."/>
            <person name="Xua B."/>
            <person name="Chenc J."/>
            <person name="D'Auriad J.C."/>
            <person name="Huanga J.-P."/>
            <person name="Huanga S.-X."/>
        </authorList>
    </citation>
    <scope>NUCLEOTIDE SEQUENCE [LARGE SCALE GENOMIC DNA]</scope>
    <source>
        <strain evidence="3">cv. KIB-2019</strain>
    </source>
</reference>
<keyword evidence="1" id="KW-0472">Membrane</keyword>
<keyword evidence="1" id="KW-0812">Transmembrane</keyword>
<feature type="transmembrane region" description="Helical" evidence="1">
    <location>
        <begin position="44"/>
        <end position="68"/>
    </location>
</feature>
<gene>
    <name evidence="2" type="ORF">K7X08_029273</name>
</gene>
<accession>A0A9Q1L4A7</accession>
<dbReference type="AlphaFoldDB" id="A0A9Q1L4A7"/>
<dbReference type="Proteomes" id="UP001152561">
    <property type="component" value="Unassembled WGS sequence"/>
</dbReference>
<comment type="caution">
    <text evidence="2">The sequence shown here is derived from an EMBL/GenBank/DDBJ whole genome shotgun (WGS) entry which is preliminary data.</text>
</comment>
<evidence type="ECO:0000256" key="1">
    <source>
        <dbReference type="SAM" id="Phobius"/>
    </source>
</evidence>
<proteinExistence type="predicted"/>